<evidence type="ECO:0000313" key="5">
    <source>
        <dbReference type="Proteomes" id="UP000279372"/>
    </source>
</evidence>
<dbReference type="GO" id="GO:0032506">
    <property type="term" value="P:cytokinetic process"/>
    <property type="evidence" value="ECO:0007669"/>
    <property type="project" value="TreeGrafter"/>
</dbReference>
<feature type="compositionally biased region" description="Low complexity" evidence="1">
    <location>
        <begin position="89"/>
        <end position="105"/>
    </location>
</feature>
<evidence type="ECO:0000256" key="1">
    <source>
        <dbReference type="SAM" id="MobiDB-lite"/>
    </source>
</evidence>
<feature type="domain" description="SPOR" evidence="3">
    <location>
        <begin position="189"/>
        <end position="264"/>
    </location>
</feature>
<dbReference type="GO" id="GO:0042834">
    <property type="term" value="F:peptidoglycan binding"/>
    <property type="evidence" value="ECO:0007669"/>
    <property type="project" value="InterPro"/>
</dbReference>
<dbReference type="PANTHER" id="PTHR38687:SF1">
    <property type="entry name" value="CELL DIVISION PROTEIN DEDD"/>
    <property type="match status" value="1"/>
</dbReference>
<dbReference type="PROSITE" id="PS51724">
    <property type="entry name" value="SPOR"/>
    <property type="match status" value="1"/>
</dbReference>
<dbReference type="InterPro" id="IPR052521">
    <property type="entry name" value="Cell_div_SPOR-domain"/>
</dbReference>
<evidence type="ECO:0000259" key="3">
    <source>
        <dbReference type="PROSITE" id="PS51724"/>
    </source>
</evidence>
<keyword evidence="2" id="KW-0812">Transmembrane</keyword>
<dbReference type="GO" id="GO:0030428">
    <property type="term" value="C:cell septum"/>
    <property type="evidence" value="ECO:0007669"/>
    <property type="project" value="TreeGrafter"/>
</dbReference>
<keyword evidence="2" id="KW-0472">Membrane</keyword>
<comment type="caution">
    <text evidence="4">The sequence shown here is derived from an EMBL/GenBank/DDBJ whole genome shotgun (WGS) entry which is preliminary data.</text>
</comment>
<name>A0A3M3ZV17_9PSED</name>
<keyword evidence="2" id="KW-1133">Transmembrane helix</keyword>
<protein>
    <submittedName>
        <fullName evidence="4">Sporulation repeat-containing protein</fullName>
    </submittedName>
</protein>
<dbReference type="GO" id="GO:0032153">
    <property type="term" value="C:cell division site"/>
    <property type="evidence" value="ECO:0007669"/>
    <property type="project" value="TreeGrafter"/>
</dbReference>
<reference evidence="4 5" key="1">
    <citation type="submission" date="2018-08" db="EMBL/GenBank/DDBJ databases">
        <title>Recombination of ecologically and evolutionarily significant loci maintains genetic cohesion in the Pseudomonas syringae species complex.</title>
        <authorList>
            <person name="Dillon M."/>
            <person name="Thakur S."/>
            <person name="Almeida R.N.D."/>
            <person name="Weir B.S."/>
            <person name="Guttman D.S."/>
        </authorList>
    </citation>
    <scope>NUCLEOTIDE SEQUENCE [LARGE SCALE GENOMIC DNA]</scope>
    <source>
        <strain evidence="4 5">ICMP 8902</strain>
    </source>
</reference>
<dbReference type="InterPro" id="IPR007730">
    <property type="entry name" value="SPOR-like_dom"/>
</dbReference>
<evidence type="ECO:0000256" key="2">
    <source>
        <dbReference type="SAM" id="Phobius"/>
    </source>
</evidence>
<gene>
    <name evidence="4" type="ORF">ALQ33_05134</name>
</gene>
<dbReference type="InterPro" id="IPR036680">
    <property type="entry name" value="SPOR-like_sf"/>
</dbReference>
<dbReference type="Gene3D" id="3.30.70.1070">
    <property type="entry name" value="Sporulation related repeat"/>
    <property type="match status" value="1"/>
</dbReference>
<proteinExistence type="predicted"/>
<dbReference type="PANTHER" id="PTHR38687">
    <property type="entry name" value="CELL DIVISION PROTEIN DEDD-RELATED"/>
    <property type="match status" value="1"/>
</dbReference>
<feature type="transmembrane region" description="Helical" evidence="2">
    <location>
        <begin position="60"/>
        <end position="76"/>
    </location>
</feature>
<sequence>MRVLRWHWRLSARTPRPMMKFCCSDLFTVLPRPLNGWPCTPTRKLQMALLDNVVKQRMVGALVLIAVAVIFLPMLFTREDETRHVQVEAPSAPQAPATSQVRVDPVPVPEPQVLPQEPVPDDAASNQPPAMPITPAPAQSTPAQSASPVASAPAQKPVVKPAPAAAPSASVPAPAAPAKPAAPAGVDANGLSISWSVQLASMSNRANADNLQKTLRTQGYNAYIRTADGVNRVFVGPLIERAEADRLRDQLDKQQKLKGIVVRFQPERG</sequence>
<dbReference type="Proteomes" id="UP000279372">
    <property type="component" value="Unassembled WGS sequence"/>
</dbReference>
<dbReference type="SUPFAM" id="SSF110997">
    <property type="entry name" value="Sporulation related repeat"/>
    <property type="match status" value="1"/>
</dbReference>
<dbReference type="AlphaFoldDB" id="A0A3M3ZV17"/>
<feature type="region of interest" description="Disordered" evidence="1">
    <location>
        <begin position="86"/>
        <end position="184"/>
    </location>
</feature>
<dbReference type="EMBL" id="RBQB01000007">
    <property type="protein sequence ID" value="RMO98467.1"/>
    <property type="molecule type" value="Genomic_DNA"/>
</dbReference>
<accession>A0A3M3ZV17</accession>
<dbReference type="Pfam" id="PF05036">
    <property type="entry name" value="SPOR"/>
    <property type="match status" value="1"/>
</dbReference>
<evidence type="ECO:0000313" key="4">
    <source>
        <dbReference type="EMBL" id="RMO98467.1"/>
    </source>
</evidence>
<feature type="compositionally biased region" description="Low complexity" evidence="1">
    <location>
        <begin position="136"/>
        <end position="184"/>
    </location>
</feature>
<organism evidence="4 5">
    <name type="scientific">Pseudomonas syringae pv. philadelphi</name>
    <dbReference type="NCBI Taxonomy" id="251706"/>
    <lineage>
        <taxon>Bacteria</taxon>
        <taxon>Pseudomonadati</taxon>
        <taxon>Pseudomonadota</taxon>
        <taxon>Gammaproteobacteria</taxon>
        <taxon>Pseudomonadales</taxon>
        <taxon>Pseudomonadaceae</taxon>
        <taxon>Pseudomonas</taxon>
    </lineage>
</organism>